<evidence type="ECO:0000256" key="3">
    <source>
        <dbReference type="ARBA" id="ARBA00022833"/>
    </source>
</evidence>
<dbReference type="InterPro" id="IPR013083">
    <property type="entry name" value="Znf_RING/FYVE/PHD"/>
</dbReference>
<dbReference type="Pfam" id="PF01363">
    <property type="entry name" value="FYVE"/>
    <property type="match status" value="1"/>
</dbReference>
<feature type="non-terminal residue" evidence="6">
    <location>
        <position position="1"/>
    </location>
</feature>
<dbReference type="InterPro" id="IPR017455">
    <property type="entry name" value="Znf_FYVE-rel"/>
</dbReference>
<evidence type="ECO:0000313" key="7">
    <source>
        <dbReference type="Proteomes" id="UP001476798"/>
    </source>
</evidence>
<name>A0ABV0P444_9TELE</name>
<evidence type="ECO:0000256" key="4">
    <source>
        <dbReference type="PROSITE-ProRule" id="PRU00091"/>
    </source>
</evidence>
<dbReference type="Proteomes" id="UP001476798">
    <property type="component" value="Unassembled WGS sequence"/>
</dbReference>
<evidence type="ECO:0000259" key="5">
    <source>
        <dbReference type="PROSITE" id="PS50178"/>
    </source>
</evidence>
<dbReference type="InterPro" id="IPR011011">
    <property type="entry name" value="Znf_FYVE_PHD"/>
</dbReference>
<dbReference type="SUPFAM" id="SSF57903">
    <property type="entry name" value="FYVE/PHD zinc finger"/>
    <property type="match status" value="1"/>
</dbReference>
<dbReference type="EMBL" id="JAHRIO010060995">
    <property type="protein sequence ID" value="MEQ2178486.1"/>
    <property type="molecule type" value="Genomic_DNA"/>
</dbReference>
<dbReference type="InterPro" id="IPR000306">
    <property type="entry name" value="Znf_FYVE"/>
</dbReference>
<evidence type="ECO:0000256" key="2">
    <source>
        <dbReference type="ARBA" id="ARBA00022771"/>
    </source>
</evidence>
<feature type="domain" description="FYVE-type" evidence="5">
    <location>
        <begin position="53"/>
        <end position="113"/>
    </location>
</feature>
<dbReference type="PANTHER" id="PTHR46624">
    <property type="entry name" value="AGAP002036-PA"/>
    <property type="match status" value="1"/>
</dbReference>
<keyword evidence="1" id="KW-0479">Metal-binding</keyword>
<dbReference type="Gene3D" id="3.30.40.10">
    <property type="entry name" value="Zinc/RING finger domain, C3HC4 (zinc finger)"/>
    <property type="match status" value="1"/>
</dbReference>
<gene>
    <name evidence="6" type="ORF">GOODEAATRI_014493</name>
</gene>
<keyword evidence="2 4" id="KW-0863">Zinc-finger</keyword>
<sequence length="115" mass="13258">YVIECPNCGVIYRSRQYWYGNQDPVETVVRTEIQHIWPGVSSMLTRPAYWVPDQDIQSCCECQREFSPRLSIHHCRACGQGVCDDCSQERRPVPSRGWDHPVRVCNGCIQKSGEL</sequence>
<reference evidence="6 7" key="1">
    <citation type="submission" date="2021-06" db="EMBL/GenBank/DDBJ databases">
        <authorList>
            <person name="Palmer J.M."/>
        </authorList>
    </citation>
    <scope>NUCLEOTIDE SEQUENCE [LARGE SCALE GENOMIC DNA]</scope>
    <source>
        <strain evidence="6 7">GA_2019</strain>
        <tissue evidence="6">Muscle</tissue>
    </source>
</reference>
<dbReference type="CDD" id="cd15734">
    <property type="entry name" value="FYVE_ZFYV1"/>
    <property type="match status" value="1"/>
</dbReference>
<accession>A0ABV0P444</accession>
<comment type="caution">
    <text evidence="6">The sequence shown here is derived from an EMBL/GenBank/DDBJ whole genome shotgun (WGS) entry which is preliminary data.</text>
</comment>
<dbReference type="PROSITE" id="PS50178">
    <property type="entry name" value="ZF_FYVE"/>
    <property type="match status" value="1"/>
</dbReference>
<evidence type="ECO:0000313" key="6">
    <source>
        <dbReference type="EMBL" id="MEQ2178486.1"/>
    </source>
</evidence>
<evidence type="ECO:0000256" key="1">
    <source>
        <dbReference type="ARBA" id="ARBA00022723"/>
    </source>
</evidence>
<dbReference type="SMART" id="SM00064">
    <property type="entry name" value="FYVE"/>
    <property type="match status" value="1"/>
</dbReference>
<dbReference type="PANTHER" id="PTHR46624:SF3">
    <property type="entry name" value="ZINC FINGER FYVE DOMAIN-CONTAINING PROTEIN 1"/>
    <property type="match status" value="1"/>
</dbReference>
<proteinExistence type="predicted"/>
<protein>
    <recommendedName>
        <fullName evidence="5">FYVE-type domain-containing protein</fullName>
    </recommendedName>
</protein>
<keyword evidence="7" id="KW-1185">Reference proteome</keyword>
<dbReference type="InterPro" id="IPR042427">
    <property type="entry name" value="ZFYV1"/>
</dbReference>
<organism evidence="6 7">
    <name type="scientific">Goodea atripinnis</name>
    <dbReference type="NCBI Taxonomy" id="208336"/>
    <lineage>
        <taxon>Eukaryota</taxon>
        <taxon>Metazoa</taxon>
        <taxon>Chordata</taxon>
        <taxon>Craniata</taxon>
        <taxon>Vertebrata</taxon>
        <taxon>Euteleostomi</taxon>
        <taxon>Actinopterygii</taxon>
        <taxon>Neopterygii</taxon>
        <taxon>Teleostei</taxon>
        <taxon>Neoteleostei</taxon>
        <taxon>Acanthomorphata</taxon>
        <taxon>Ovalentaria</taxon>
        <taxon>Atherinomorphae</taxon>
        <taxon>Cyprinodontiformes</taxon>
        <taxon>Goodeidae</taxon>
        <taxon>Goodea</taxon>
    </lineage>
</organism>
<keyword evidence="3" id="KW-0862">Zinc</keyword>